<organism evidence="1 2">
    <name type="scientific">Calditerricola satsumensis</name>
    <dbReference type="NCBI Taxonomy" id="373054"/>
    <lineage>
        <taxon>Bacteria</taxon>
        <taxon>Bacillati</taxon>
        <taxon>Bacillota</taxon>
        <taxon>Bacilli</taxon>
        <taxon>Bacillales</taxon>
        <taxon>Bacillaceae</taxon>
        <taxon>Calditerricola</taxon>
    </lineage>
</organism>
<evidence type="ECO:0000313" key="2">
    <source>
        <dbReference type="Proteomes" id="UP000637720"/>
    </source>
</evidence>
<comment type="caution">
    <text evidence="1">The sequence shown here is derived from an EMBL/GenBank/DDBJ whole genome shotgun (WGS) entry which is preliminary data.</text>
</comment>
<gene>
    <name evidence="1" type="ORF">GCM10007043_11200</name>
</gene>
<dbReference type="Proteomes" id="UP000637720">
    <property type="component" value="Unassembled WGS sequence"/>
</dbReference>
<sequence>MLPLEEWMIASFWEMLRKLRVTYRFWPDVLQQIEERPDDFGDTPQERIENYILDALFDYHEDDWWERINPAQGEAFWEGAKNEFFLAALQTLEEVIAEPILAMDEEAFRAIQQSFSFRANLQTPVGEYLDAYGEEGAARYEDYAERLHVMAKVWTDLLFARLEERYPRARQATLFGPYYRRGQFRVISSKDKEEK</sequence>
<name>A0A8J3BBH0_9BACI</name>
<protein>
    <submittedName>
        <fullName evidence="1">Uncharacterized protein</fullName>
    </submittedName>
</protein>
<proteinExistence type="predicted"/>
<dbReference type="EMBL" id="BMOF01000017">
    <property type="protein sequence ID" value="GGJ98963.1"/>
    <property type="molecule type" value="Genomic_DNA"/>
</dbReference>
<reference evidence="1" key="2">
    <citation type="submission" date="2020-09" db="EMBL/GenBank/DDBJ databases">
        <authorList>
            <person name="Sun Q."/>
            <person name="Ohkuma M."/>
        </authorList>
    </citation>
    <scope>NUCLEOTIDE SEQUENCE</scope>
    <source>
        <strain evidence="1">JCM 14719</strain>
    </source>
</reference>
<accession>A0A8J3BBH0</accession>
<dbReference type="AlphaFoldDB" id="A0A8J3BBH0"/>
<evidence type="ECO:0000313" key="1">
    <source>
        <dbReference type="EMBL" id="GGJ98963.1"/>
    </source>
</evidence>
<reference evidence="1" key="1">
    <citation type="journal article" date="2014" name="Int. J. Syst. Evol. Microbiol.">
        <title>Complete genome sequence of Corynebacterium casei LMG S-19264T (=DSM 44701T), isolated from a smear-ripened cheese.</title>
        <authorList>
            <consortium name="US DOE Joint Genome Institute (JGI-PGF)"/>
            <person name="Walter F."/>
            <person name="Albersmeier A."/>
            <person name="Kalinowski J."/>
            <person name="Ruckert C."/>
        </authorList>
    </citation>
    <scope>NUCLEOTIDE SEQUENCE</scope>
    <source>
        <strain evidence="1">JCM 14719</strain>
    </source>
</reference>
<keyword evidence="2" id="KW-1185">Reference proteome</keyword>